<dbReference type="InterPro" id="IPR008373">
    <property type="entry name" value="Saposin"/>
</dbReference>
<feature type="non-terminal residue" evidence="8">
    <location>
        <position position="1"/>
    </location>
</feature>
<evidence type="ECO:0000256" key="3">
    <source>
        <dbReference type="ARBA" id="ARBA00022729"/>
    </source>
</evidence>
<dbReference type="GO" id="GO:0005576">
    <property type="term" value="C:extracellular region"/>
    <property type="evidence" value="ECO:0007669"/>
    <property type="project" value="UniProtKB-SubCell"/>
</dbReference>
<dbReference type="GO" id="GO:0016020">
    <property type="term" value="C:membrane"/>
    <property type="evidence" value="ECO:0007669"/>
    <property type="project" value="GOC"/>
</dbReference>
<keyword evidence="2" id="KW-0964">Secreted</keyword>
<dbReference type="Gene3D" id="1.10.225.10">
    <property type="entry name" value="Saposin-like"/>
    <property type="match status" value="3"/>
</dbReference>
<dbReference type="PRINTS" id="PR01797">
    <property type="entry name" value="SAPOSIN"/>
</dbReference>
<dbReference type="InterPro" id="IPR011001">
    <property type="entry name" value="Saposin-like"/>
</dbReference>
<evidence type="ECO:0000313" key="8">
    <source>
        <dbReference type="EMBL" id="KRT84271.1"/>
    </source>
</evidence>
<name>A0A0T6BAF7_9SCAR</name>
<dbReference type="InterPro" id="IPR007856">
    <property type="entry name" value="SapB_1"/>
</dbReference>
<keyword evidence="9" id="KW-1185">Reference proteome</keyword>
<dbReference type="SUPFAM" id="SSF47862">
    <property type="entry name" value="Saposin"/>
    <property type="match status" value="3"/>
</dbReference>
<evidence type="ECO:0000256" key="4">
    <source>
        <dbReference type="ARBA" id="ARBA00022737"/>
    </source>
</evidence>
<evidence type="ECO:0000256" key="5">
    <source>
        <dbReference type="ARBA" id="ARBA00023157"/>
    </source>
</evidence>
<dbReference type="GO" id="GO:0006665">
    <property type="term" value="P:sphingolipid metabolic process"/>
    <property type="evidence" value="ECO:0007669"/>
    <property type="project" value="InterPro"/>
</dbReference>
<feature type="domain" description="Saposin B-type" evidence="7">
    <location>
        <begin position="102"/>
        <end position="183"/>
    </location>
</feature>
<proteinExistence type="predicted"/>
<evidence type="ECO:0000256" key="2">
    <source>
        <dbReference type="ARBA" id="ARBA00022525"/>
    </source>
</evidence>
<dbReference type="Proteomes" id="UP000051574">
    <property type="component" value="Unassembled WGS sequence"/>
</dbReference>
<sequence length="377" mass="42502">LRIVFQENIKKALETLCSHFSGNIALECQDFVDTYAESLINMLVDDLKPQQVCVYIKLCNATLPSKPLAAIPPETEDTEILSNEILDNTINGQVLPQKQVQNKGICIICEFAMDKMQKMLANKTTEKEIKDVVENICTHLPKSVESECTSFVDKYADMVIQLLVATIDPEDICTYIGLCTKQIESFNNRLIIDVPAEGFQRVDKPIRSPQCTICKVILAQVEKFIIGPTTKKDVIDGLYEICDALPSTEERSCENFVGRYGDAIADMILAAMQPGEICSILMVCEDLKDTIEEEITECSLCEAVYFNFNYLQQTRGRKVLPEHVCNPMMKKYVKPCMKLLEKHAFAISMYSSSNEDTTIVCQELEYCKGNSPYINLN</sequence>
<gene>
    <name evidence="8" type="ORF">AMK59_1922</name>
</gene>
<dbReference type="AlphaFoldDB" id="A0A0T6BAF7"/>
<dbReference type="Pfam" id="PF05184">
    <property type="entry name" value="SapB_1"/>
    <property type="match status" value="2"/>
</dbReference>
<dbReference type="GO" id="GO:0005764">
    <property type="term" value="C:lysosome"/>
    <property type="evidence" value="ECO:0007669"/>
    <property type="project" value="InterPro"/>
</dbReference>
<dbReference type="InterPro" id="IPR008138">
    <property type="entry name" value="SapB_2"/>
</dbReference>
<dbReference type="OrthoDB" id="69496at2759"/>
<protein>
    <recommendedName>
        <fullName evidence="7">Saposin B-type domain-containing protein</fullName>
    </recommendedName>
</protein>
<evidence type="ECO:0000256" key="6">
    <source>
        <dbReference type="ARBA" id="ARBA00023180"/>
    </source>
</evidence>
<comment type="subcellular location">
    <subcellularLocation>
        <location evidence="1">Secreted</location>
    </subcellularLocation>
</comment>
<keyword evidence="5" id="KW-1015">Disulfide bond</keyword>
<organism evidence="8 9">
    <name type="scientific">Oryctes borbonicus</name>
    <dbReference type="NCBI Taxonomy" id="1629725"/>
    <lineage>
        <taxon>Eukaryota</taxon>
        <taxon>Metazoa</taxon>
        <taxon>Ecdysozoa</taxon>
        <taxon>Arthropoda</taxon>
        <taxon>Hexapoda</taxon>
        <taxon>Insecta</taxon>
        <taxon>Pterygota</taxon>
        <taxon>Neoptera</taxon>
        <taxon>Endopterygota</taxon>
        <taxon>Coleoptera</taxon>
        <taxon>Polyphaga</taxon>
        <taxon>Scarabaeiformia</taxon>
        <taxon>Scarabaeidae</taxon>
        <taxon>Dynastinae</taxon>
        <taxon>Oryctes</taxon>
    </lineage>
</organism>
<reference evidence="8 9" key="1">
    <citation type="submission" date="2015-09" db="EMBL/GenBank/DDBJ databases">
        <title>Draft genome of the scarab beetle Oryctes borbonicus.</title>
        <authorList>
            <person name="Meyer J.M."/>
            <person name="Markov G.V."/>
            <person name="Baskaran P."/>
            <person name="Herrmann M."/>
            <person name="Sommer R.J."/>
            <person name="Roedelsperger C."/>
        </authorList>
    </citation>
    <scope>NUCLEOTIDE SEQUENCE [LARGE SCALE GENOMIC DNA]</scope>
    <source>
        <strain evidence="8">OB123</strain>
        <tissue evidence="8">Whole animal</tissue>
    </source>
</reference>
<keyword evidence="6" id="KW-0325">Glycoprotein</keyword>
<keyword evidence="3" id="KW-0732">Signal</keyword>
<dbReference type="EMBL" id="LJIG01002669">
    <property type="protein sequence ID" value="KRT84271.1"/>
    <property type="molecule type" value="Genomic_DNA"/>
</dbReference>
<evidence type="ECO:0000313" key="9">
    <source>
        <dbReference type="Proteomes" id="UP000051574"/>
    </source>
</evidence>
<evidence type="ECO:0000256" key="1">
    <source>
        <dbReference type="ARBA" id="ARBA00004613"/>
    </source>
</evidence>
<dbReference type="PANTHER" id="PTHR11480">
    <property type="entry name" value="SAPOSIN-RELATED"/>
    <property type="match status" value="1"/>
</dbReference>
<dbReference type="FunFam" id="1.10.225.10:FF:000002">
    <property type="entry name" value="prosaposin isoform X2"/>
    <property type="match status" value="1"/>
</dbReference>
<dbReference type="PANTHER" id="PTHR11480:SF3">
    <property type="entry name" value="BCDNA.GH08312"/>
    <property type="match status" value="1"/>
</dbReference>
<comment type="caution">
    <text evidence="8">The sequence shown here is derived from an EMBL/GenBank/DDBJ whole genome shotgun (WGS) entry which is preliminary data.</text>
</comment>
<dbReference type="InterPro" id="IPR051428">
    <property type="entry name" value="Sphingo_Act-Surfact_Prot"/>
</dbReference>
<keyword evidence="4" id="KW-0677">Repeat</keyword>
<dbReference type="InterPro" id="IPR008139">
    <property type="entry name" value="SaposinB_dom"/>
</dbReference>
<feature type="domain" description="Saposin B-type" evidence="7">
    <location>
        <begin position="207"/>
        <end position="288"/>
    </location>
</feature>
<dbReference type="PROSITE" id="PS50015">
    <property type="entry name" value="SAP_B"/>
    <property type="match status" value="3"/>
</dbReference>
<evidence type="ECO:0000259" key="7">
    <source>
        <dbReference type="PROSITE" id="PS50015"/>
    </source>
</evidence>
<feature type="domain" description="Saposin B-type" evidence="7">
    <location>
        <begin position="1"/>
        <end position="63"/>
    </location>
</feature>
<dbReference type="SMART" id="SM00741">
    <property type="entry name" value="SapB"/>
    <property type="match status" value="3"/>
</dbReference>
<accession>A0A0T6BAF7</accession>
<dbReference type="Pfam" id="PF03489">
    <property type="entry name" value="SapB_2"/>
    <property type="match status" value="3"/>
</dbReference>